<dbReference type="EMBL" id="OB660313">
    <property type="protein sequence ID" value="CAD7224130.1"/>
    <property type="molecule type" value="Genomic_DNA"/>
</dbReference>
<feature type="region of interest" description="Disordered" evidence="1">
    <location>
        <begin position="97"/>
        <end position="139"/>
    </location>
</feature>
<dbReference type="AlphaFoldDB" id="A0A7R8W3G4"/>
<feature type="region of interest" description="Disordered" evidence="1">
    <location>
        <begin position="1"/>
        <end position="34"/>
    </location>
</feature>
<organism evidence="2">
    <name type="scientific">Cyprideis torosa</name>
    <dbReference type="NCBI Taxonomy" id="163714"/>
    <lineage>
        <taxon>Eukaryota</taxon>
        <taxon>Metazoa</taxon>
        <taxon>Ecdysozoa</taxon>
        <taxon>Arthropoda</taxon>
        <taxon>Crustacea</taxon>
        <taxon>Oligostraca</taxon>
        <taxon>Ostracoda</taxon>
        <taxon>Podocopa</taxon>
        <taxon>Podocopida</taxon>
        <taxon>Cytherocopina</taxon>
        <taxon>Cytheroidea</taxon>
        <taxon>Cytherideidae</taxon>
        <taxon>Cyprideis</taxon>
    </lineage>
</organism>
<evidence type="ECO:0000313" key="2">
    <source>
        <dbReference type="EMBL" id="CAD7224130.1"/>
    </source>
</evidence>
<feature type="region of interest" description="Disordered" evidence="1">
    <location>
        <begin position="48"/>
        <end position="78"/>
    </location>
</feature>
<protein>
    <submittedName>
        <fullName evidence="2">Uncharacterized protein</fullName>
    </submittedName>
</protein>
<gene>
    <name evidence="2" type="ORF">CTOB1V02_LOCUS2100</name>
</gene>
<accession>A0A7R8W3G4</accession>
<reference evidence="2" key="1">
    <citation type="submission" date="2020-11" db="EMBL/GenBank/DDBJ databases">
        <authorList>
            <person name="Tran Van P."/>
        </authorList>
    </citation>
    <scope>NUCLEOTIDE SEQUENCE</scope>
</reference>
<feature type="compositionally biased region" description="Basic and acidic residues" evidence="1">
    <location>
        <begin position="97"/>
        <end position="115"/>
    </location>
</feature>
<evidence type="ECO:0000256" key="1">
    <source>
        <dbReference type="SAM" id="MobiDB-lite"/>
    </source>
</evidence>
<sequence>MLPPAAEDRGVGRKRRKKPPSFCSSHGSTTIPTQHTLNSLLLAAMRRESPGVSFETRRVVSSASSRDTGEMKKTEGTTAVRLIDQFTHSPCQKLSERETMGVGGRDGKQSRRGREGLGGGELSCRPRAEEDSSNIRGPPRKVFATRCSLTSDASSTKLWSLASGNNARDKFTPASPRRRILEAIHHEIGEFGCGNGNGKLSPSPPPPAFPSKKIWKGKRRAR</sequence>
<feature type="region of interest" description="Disordered" evidence="1">
    <location>
        <begin position="191"/>
        <end position="222"/>
    </location>
</feature>
<name>A0A7R8W3G4_9CRUS</name>
<feature type="compositionally biased region" description="Basic and acidic residues" evidence="1">
    <location>
        <begin position="1"/>
        <end position="11"/>
    </location>
</feature>
<feature type="compositionally biased region" description="Basic residues" evidence="1">
    <location>
        <begin position="213"/>
        <end position="222"/>
    </location>
</feature>
<feature type="compositionally biased region" description="Polar residues" evidence="1">
    <location>
        <begin position="22"/>
        <end position="34"/>
    </location>
</feature>
<proteinExistence type="predicted"/>